<dbReference type="Gene3D" id="1.10.238.10">
    <property type="entry name" value="EF-hand"/>
    <property type="match status" value="1"/>
</dbReference>
<feature type="domain" description="Mitochondrial Rho GTPase 1/3 EF hand associated type-1" evidence="1">
    <location>
        <begin position="111"/>
        <end position="150"/>
    </location>
</feature>
<protein>
    <submittedName>
        <fullName evidence="3">EF_assoc_1 domain-containing protein</fullName>
    </submittedName>
</protein>
<dbReference type="WBParaSite" id="Hba_04998">
    <property type="protein sequence ID" value="Hba_04998"/>
    <property type="gene ID" value="Hba_04998"/>
</dbReference>
<dbReference type="Proteomes" id="UP000095283">
    <property type="component" value="Unplaced"/>
</dbReference>
<name>A0A1I7WJ06_HETBA</name>
<dbReference type="InterPro" id="IPR013566">
    <property type="entry name" value="EF_hand_assoc_1"/>
</dbReference>
<dbReference type="Pfam" id="PF08355">
    <property type="entry name" value="EF_assoc_1"/>
    <property type="match status" value="1"/>
</dbReference>
<proteinExistence type="predicted"/>
<reference evidence="3" key="1">
    <citation type="submission" date="2016-11" db="UniProtKB">
        <authorList>
            <consortium name="WormBaseParasite"/>
        </authorList>
    </citation>
    <scope>IDENTIFICATION</scope>
</reference>
<evidence type="ECO:0000313" key="2">
    <source>
        <dbReference type="Proteomes" id="UP000095283"/>
    </source>
</evidence>
<evidence type="ECO:0000313" key="3">
    <source>
        <dbReference type="WBParaSite" id="Hba_04998"/>
    </source>
</evidence>
<sequence length="164" mass="19614">MKSKLFRFVSWYVKVRSSTYLIRKIYKEELFEIELRKEQRILKNKEERENFLNFISLIIVFLKIYGEVNCQDFLFQLYNHKYLTECFKYVGIKNILVSKDLKIIFIIVLAAVETNQRGWITYSGYMAYWNMTTLINVSQTLEQLAYLGFAVGRSTPVDAYCNLY</sequence>
<accession>A0A1I7WJ06</accession>
<dbReference type="AlphaFoldDB" id="A0A1I7WJ06"/>
<organism evidence="2 3">
    <name type="scientific">Heterorhabditis bacteriophora</name>
    <name type="common">Entomopathogenic nematode worm</name>
    <dbReference type="NCBI Taxonomy" id="37862"/>
    <lineage>
        <taxon>Eukaryota</taxon>
        <taxon>Metazoa</taxon>
        <taxon>Ecdysozoa</taxon>
        <taxon>Nematoda</taxon>
        <taxon>Chromadorea</taxon>
        <taxon>Rhabditida</taxon>
        <taxon>Rhabditina</taxon>
        <taxon>Rhabditomorpha</taxon>
        <taxon>Strongyloidea</taxon>
        <taxon>Heterorhabditidae</taxon>
        <taxon>Heterorhabditis</taxon>
    </lineage>
</organism>
<keyword evidence="2" id="KW-1185">Reference proteome</keyword>
<evidence type="ECO:0000259" key="1">
    <source>
        <dbReference type="Pfam" id="PF08355"/>
    </source>
</evidence>